<keyword evidence="5 6" id="KW-0408">Iron</keyword>
<dbReference type="Gene3D" id="1.10.760.10">
    <property type="entry name" value="Cytochrome c-like domain"/>
    <property type="match status" value="2"/>
</dbReference>
<reference evidence="8 9" key="1">
    <citation type="submission" date="2024-09" db="EMBL/GenBank/DDBJ databases">
        <authorList>
            <person name="Sun Q."/>
            <person name="Mori K."/>
        </authorList>
    </citation>
    <scope>NUCLEOTIDE SEQUENCE [LARGE SCALE GENOMIC DNA]</scope>
    <source>
        <strain evidence="8 9">NCAIM B.02537</strain>
    </source>
</reference>
<dbReference type="Proteomes" id="UP001589943">
    <property type="component" value="Unassembled WGS sequence"/>
</dbReference>
<dbReference type="PROSITE" id="PS51007">
    <property type="entry name" value="CYTC"/>
    <property type="match status" value="2"/>
</dbReference>
<evidence type="ECO:0000313" key="9">
    <source>
        <dbReference type="Proteomes" id="UP001589943"/>
    </source>
</evidence>
<protein>
    <submittedName>
        <fullName evidence="8">C-type cytochrome</fullName>
    </submittedName>
</protein>
<evidence type="ECO:0000256" key="5">
    <source>
        <dbReference type="ARBA" id="ARBA00023004"/>
    </source>
</evidence>
<name>A0ABV6PKJ3_9SPHN</name>
<evidence type="ECO:0000256" key="6">
    <source>
        <dbReference type="PROSITE-ProRule" id="PRU00433"/>
    </source>
</evidence>
<evidence type="ECO:0000259" key="7">
    <source>
        <dbReference type="PROSITE" id="PS51007"/>
    </source>
</evidence>
<keyword evidence="1" id="KW-0813">Transport</keyword>
<dbReference type="InterPro" id="IPR036909">
    <property type="entry name" value="Cyt_c-like_dom_sf"/>
</dbReference>
<feature type="domain" description="Cytochrome c" evidence="7">
    <location>
        <begin position="165"/>
        <end position="262"/>
    </location>
</feature>
<dbReference type="InterPro" id="IPR009056">
    <property type="entry name" value="Cyt_c-like_dom"/>
</dbReference>
<keyword evidence="2 6" id="KW-0349">Heme</keyword>
<dbReference type="EMBL" id="JBHLTL010000006">
    <property type="protein sequence ID" value="MFC0590366.1"/>
    <property type="molecule type" value="Genomic_DNA"/>
</dbReference>
<dbReference type="InterPro" id="IPR051811">
    <property type="entry name" value="Cytochrome_c550/c551-like"/>
</dbReference>
<evidence type="ECO:0000256" key="4">
    <source>
        <dbReference type="ARBA" id="ARBA00022982"/>
    </source>
</evidence>
<dbReference type="SUPFAM" id="SSF46626">
    <property type="entry name" value="Cytochrome c"/>
    <property type="match status" value="2"/>
</dbReference>
<dbReference type="RefSeq" id="WP_379481806.1">
    <property type="nucleotide sequence ID" value="NZ_JBHLTL010000006.1"/>
</dbReference>
<organism evidence="8 9">
    <name type="scientific">Novosphingobium aquiterrae</name>
    <dbReference type="NCBI Taxonomy" id="624388"/>
    <lineage>
        <taxon>Bacteria</taxon>
        <taxon>Pseudomonadati</taxon>
        <taxon>Pseudomonadota</taxon>
        <taxon>Alphaproteobacteria</taxon>
        <taxon>Sphingomonadales</taxon>
        <taxon>Sphingomonadaceae</taxon>
        <taxon>Novosphingobium</taxon>
    </lineage>
</organism>
<evidence type="ECO:0000256" key="3">
    <source>
        <dbReference type="ARBA" id="ARBA00022723"/>
    </source>
</evidence>
<comment type="caution">
    <text evidence="8">The sequence shown here is derived from an EMBL/GenBank/DDBJ whole genome shotgun (WGS) entry which is preliminary data.</text>
</comment>
<dbReference type="PANTHER" id="PTHR37823">
    <property type="entry name" value="CYTOCHROME C-553-LIKE"/>
    <property type="match status" value="1"/>
</dbReference>
<dbReference type="PROSITE" id="PS51257">
    <property type="entry name" value="PROKAR_LIPOPROTEIN"/>
    <property type="match status" value="1"/>
</dbReference>
<accession>A0ABV6PKJ3</accession>
<gene>
    <name evidence="8" type="ORF">ACFFF7_13165</name>
</gene>
<dbReference type="Pfam" id="PF00034">
    <property type="entry name" value="Cytochrom_C"/>
    <property type="match status" value="2"/>
</dbReference>
<proteinExistence type="predicted"/>
<feature type="domain" description="Cytochrome c" evidence="7">
    <location>
        <begin position="33"/>
        <end position="126"/>
    </location>
</feature>
<keyword evidence="4" id="KW-0249">Electron transport</keyword>
<evidence type="ECO:0000256" key="2">
    <source>
        <dbReference type="ARBA" id="ARBA00022617"/>
    </source>
</evidence>
<sequence>MRSIMLAVALFVGGCSAQAPGESHAAFERLSSEPVAHGERLARVLGCTGCHGDDLGGRNWSDDLGVLWTANLTQSARKWDNKQFAQALVSGKQPDGRELWDMPSYLFTQLTPAELDAVTSYVRSKPAIGQVHPSPSMGPLLQAKRKEGVYRSSAEEVQATGKTEAPAALGHDLARHITRATCAECHGIDLRGRTNPIDGKSTPDIRALAANYSAADFERFLTTGSAAGGRELPLMSEVARGRYKYLTKAERTAIHAYLKGLAVVP</sequence>
<keyword evidence="3 6" id="KW-0479">Metal-binding</keyword>
<keyword evidence="9" id="KW-1185">Reference proteome</keyword>
<evidence type="ECO:0000256" key="1">
    <source>
        <dbReference type="ARBA" id="ARBA00022448"/>
    </source>
</evidence>
<evidence type="ECO:0000313" key="8">
    <source>
        <dbReference type="EMBL" id="MFC0590366.1"/>
    </source>
</evidence>